<dbReference type="SUPFAM" id="SSF54277">
    <property type="entry name" value="CAD &amp; PB1 domains"/>
    <property type="match status" value="1"/>
</dbReference>
<name>A0AAD8E4I1_DIPPU</name>
<evidence type="ECO:0000259" key="2">
    <source>
        <dbReference type="Pfam" id="PF16158"/>
    </source>
</evidence>
<protein>
    <recommendedName>
        <fullName evidence="2">Nbr1 FW domain-containing protein</fullName>
    </recommendedName>
</protein>
<accession>A0AAD8E4I1</accession>
<dbReference type="Gene3D" id="2.60.40.10">
    <property type="entry name" value="Immunoglobulins"/>
    <property type="match status" value="1"/>
</dbReference>
<dbReference type="InterPro" id="IPR013783">
    <property type="entry name" value="Ig-like_fold"/>
</dbReference>
<evidence type="ECO:0000313" key="4">
    <source>
        <dbReference type="Proteomes" id="UP001233999"/>
    </source>
</evidence>
<dbReference type="Proteomes" id="UP001233999">
    <property type="component" value="Unassembled WGS sequence"/>
</dbReference>
<sequence>MSSDLGIIFELQWKKKPGGNNREDVASIGIWDTPDSSLDWMTFKSYVCQNLGTTEDIYVAYIDSDGDELPIESECEFQEALKFARQRANKGKEVILKVDKRSCQLFTSPSSEQKQKGVSPSKMTDSDKDVKKKPSKNGKVMSKTKSGDKIRVSVSQSSSGMDEKKSKSEDHSSISHELGKKLACIMKLEPEKRKKVKIDKEKDDTPPAWFKKYMQKFKSEVVAEVTTNVMYNSRQILEIAKMNTQSSCSNCCCERNGNSVTATKPKKKKSSDDESSDCALSSDQRDQKLLKKIEKLHKRERKLEKKLDSKLEKLENKTKRRMEKKFQSKPCSEQPSEKKTCSSSRKRANDVPVYLMDAIPLNDGPKPGEVHIKLGESFTKAWKIINNGTLPWTDKTELRLAWGSLGFEPEATILKCPILMPGEKGEIAVTFRAPEFPGTFESYWHFYHMGDRFGHWLGCAVVVDSKEPEKLSEACDNTINFCNKDSIDGVTEDREESKSKPDQPVDLRMKSEPEKVVNSSTTKSDIENVFDRRDDRKCPEMASADTKKRTVEYESDSDEENLSVISGTISLSSDSEEDENFVVVPMPACFMCDVPLEKT</sequence>
<organism evidence="3 4">
    <name type="scientific">Diploptera punctata</name>
    <name type="common">Pacific beetle cockroach</name>
    <dbReference type="NCBI Taxonomy" id="6984"/>
    <lineage>
        <taxon>Eukaryota</taxon>
        <taxon>Metazoa</taxon>
        <taxon>Ecdysozoa</taxon>
        <taxon>Arthropoda</taxon>
        <taxon>Hexapoda</taxon>
        <taxon>Insecta</taxon>
        <taxon>Pterygota</taxon>
        <taxon>Neoptera</taxon>
        <taxon>Polyneoptera</taxon>
        <taxon>Dictyoptera</taxon>
        <taxon>Blattodea</taxon>
        <taxon>Blaberoidea</taxon>
        <taxon>Blaberidae</taxon>
        <taxon>Diplopterinae</taxon>
        <taxon>Diploptera</taxon>
    </lineage>
</organism>
<keyword evidence="4" id="KW-1185">Reference proteome</keyword>
<feature type="non-terminal residue" evidence="3">
    <location>
        <position position="1"/>
    </location>
</feature>
<dbReference type="Gene3D" id="3.10.20.90">
    <property type="entry name" value="Phosphatidylinositol 3-kinase Catalytic Subunit, Chain A, domain 1"/>
    <property type="match status" value="1"/>
</dbReference>
<dbReference type="CDD" id="cd14947">
    <property type="entry name" value="NBR1_like"/>
    <property type="match status" value="1"/>
</dbReference>
<evidence type="ECO:0000313" key="3">
    <source>
        <dbReference type="EMBL" id="KAJ9576327.1"/>
    </source>
</evidence>
<feature type="region of interest" description="Disordered" evidence="1">
    <location>
        <begin position="312"/>
        <end position="345"/>
    </location>
</feature>
<feature type="compositionally biased region" description="Polar residues" evidence="1">
    <location>
        <begin position="106"/>
        <end position="123"/>
    </location>
</feature>
<reference evidence="3" key="2">
    <citation type="submission" date="2023-05" db="EMBL/GenBank/DDBJ databases">
        <authorList>
            <person name="Fouks B."/>
        </authorList>
    </citation>
    <scope>NUCLEOTIDE SEQUENCE</scope>
    <source>
        <strain evidence="3">Stay&amp;Tobe</strain>
        <tissue evidence="3">Testes</tissue>
    </source>
</reference>
<dbReference type="PANTHER" id="PTHR20930:SF2">
    <property type="entry name" value="NEXT TO BRCA1 GENE 1 PROTEIN"/>
    <property type="match status" value="1"/>
</dbReference>
<evidence type="ECO:0000256" key="1">
    <source>
        <dbReference type="SAM" id="MobiDB-lite"/>
    </source>
</evidence>
<reference evidence="3" key="1">
    <citation type="journal article" date="2023" name="IScience">
        <title>Live-bearing cockroach genome reveals convergent evolutionary mechanisms linked to viviparity in insects and beyond.</title>
        <authorList>
            <person name="Fouks B."/>
            <person name="Harrison M.C."/>
            <person name="Mikhailova A.A."/>
            <person name="Marchal E."/>
            <person name="English S."/>
            <person name="Carruthers M."/>
            <person name="Jennings E.C."/>
            <person name="Chiamaka E.L."/>
            <person name="Frigard R.A."/>
            <person name="Pippel M."/>
            <person name="Attardo G.M."/>
            <person name="Benoit J.B."/>
            <person name="Bornberg-Bauer E."/>
            <person name="Tobe S.S."/>
        </authorList>
    </citation>
    <scope>NUCLEOTIDE SEQUENCE</scope>
    <source>
        <strain evidence="3">Stay&amp;Tobe</strain>
    </source>
</reference>
<dbReference type="PANTHER" id="PTHR20930">
    <property type="entry name" value="OVARIAN CARCINOMA ANTIGEN CA125-RELATED"/>
    <property type="match status" value="1"/>
</dbReference>
<feature type="region of interest" description="Disordered" evidence="1">
    <location>
        <begin position="106"/>
        <end position="176"/>
    </location>
</feature>
<dbReference type="AlphaFoldDB" id="A0AAD8E4I1"/>
<feature type="compositionally biased region" description="Basic and acidic residues" evidence="1">
    <location>
        <begin position="161"/>
        <end position="176"/>
    </location>
</feature>
<comment type="caution">
    <text evidence="3">The sequence shown here is derived from an EMBL/GenBank/DDBJ whole genome shotgun (WGS) entry which is preliminary data.</text>
</comment>
<dbReference type="GO" id="GO:0043130">
    <property type="term" value="F:ubiquitin binding"/>
    <property type="evidence" value="ECO:0007669"/>
    <property type="project" value="TreeGrafter"/>
</dbReference>
<feature type="region of interest" description="Disordered" evidence="1">
    <location>
        <begin position="490"/>
        <end position="522"/>
    </location>
</feature>
<feature type="compositionally biased region" description="Basic and acidic residues" evidence="1">
    <location>
        <begin position="490"/>
        <end position="515"/>
    </location>
</feature>
<dbReference type="GO" id="GO:0000407">
    <property type="term" value="C:phagophore assembly site"/>
    <property type="evidence" value="ECO:0007669"/>
    <property type="project" value="TreeGrafter"/>
</dbReference>
<dbReference type="GO" id="GO:0016236">
    <property type="term" value="P:macroautophagy"/>
    <property type="evidence" value="ECO:0007669"/>
    <property type="project" value="TreeGrafter"/>
</dbReference>
<dbReference type="Pfam" id="PF16158">
    <property type="entry name" value="N_BRCA1_IG"/>
    <property type="match status" value="1"/>
</dbReference>
<gene>
    <name evidence="3" type="ORF">L9F63_006827</name>
</gene>
<dbReference type="InterPro" id="IPR032350">
    <property type="entry name" value="Nbr1_FW"/>
</dbReference>
<dbReference type="EMBL" id="JASPKZ010009800">
    <property type="protein sequence ID" value="KAJ9576327.1"/>
    <property type="molecule type" value="Genomic_DNA"/>
</dbReference>
<feature type="domain" description="Nbr1 FW" evidence="2">
    <location>
        <begin position="371"/>
        <end position="463"/>
    </location>
</feature>
<feature type="region of interest" description="Disordered" evidence="1">
    <location>
        <begin position="260"/>
        <end position="283"/>
    </location>
</feature>
<proteinExistence type="predicted"/>